<dbReference type="GeneID" id="102210403"/>
<evidence type="ECO:0000256" key="1">
    <source>
        <dbReference type="SAM" id="MobiDB-lite"/>
    </source>
</evidence>
<sequence>MLWKSGRACGAGLGILLIFLVQAEHVCCSWATRTYSPQMHNVNGYVGFSQQDGRLRRLDGSYSQDQIRHAFISPRVAHSSSLSTGTTVNRGYSERLSASSYKQTVSEPAQSLVRLVQSSLVTKPNWYTNVKGVNALEVPNRSSFSLSVASGNSLNGLGQNQNSLPDSNKEMTWPFQRGAPQTSKAGSSSAASLQTLTRSSLFKPASQHSVAQKPASAAVRGQTSASAPAKRVTQHKSEPLSIARDFAVHGFRKSYGNTWLPANTGNTQVGYMPSSTSNMMVSYKPSYTFAERRPTSSNPLQAPWGIRNPAQEVHSLPAYGSNTRIYEVPEHFGGYAIRRLGDKEVEQVPQTTTAPPQQMEYLNPRKSEHPRAKWMTIKLRPRY</sequence>
<feature type="compositionally biased region" description="Polar residues" evidence="1">
    <location>
        <begin position="179"/>
        <end position="190"/>
    </location>
</feature>
<name>A0A9Y3S918_9CICH</name>
<keyword evidence="2" id="KW-0732">Signal</keyword>
<gene>
    <name evidence="4" type="primary">LOC102210403</name>
</gene>
<evidence type="ECO:0000313" key="4">
    <source>
        <dbReference type="RefSeq" id="XP_005752645.1"/>
    </source>
</evidence>
<feature type="chain" id="PRO_5041312555" evidence="2">
    <location>
        <begin position="24"/>
        <end position="383"/>
    </location>
</feature>
<evidence type="ECO:0000256" key="2">
    <source>
        <dbReference type="SAM" id="SignalP"/>
    </source>
</evidence>
<feature type="region of interest" description="Disordered" evidence="1">
    <location>
        <begin position="156"/>
        <end position="190"/>
    </location>
</feature>
<evidence type="ECO:0000313" key="3">
    <source>
        <dbReference type="Proteomes" id="UP000695023"/>
    </source>
</evidence>
<protein>
    <submittedName>
        <fullName evidence="4">Uncharacterized protein LOC102210403</fullName>
    </submittedName>
</protein>
<organism evidence="3 4">
    <name type="scientific">Pundamilia nyererei</name>
    <dbReference type="NCBI Taxonomy" id="303518"/>
    <lineage>
        <taxon>Eukaryota</taxon>
        <taxon>Metazoa</taxon>
        <taxon>Chordata</taxon>
        <taxon>Craniata</taxon>
        <taxon>Vertebrata</taxon>
        <taxon>Euteleostomi</taxon>
        <taxon>Actinopterygii</taxon>
        <taxon>Neopterygii</taxon>
        <taxon>Teleostei</taxon>
        <taxon>Neoteleostei</taxon>
        <taxon>Acanthomorphata</taxon>
        <taxon>Ovalentaria</taxon>
        <taxon>Cichlomorphae</taxon>
        <taxon>Cichliformes</taxon>
        <taxon>Cichlidae</taxon>
        <taxon>African cichlids</taxon>
        <taxon>Pseudocrenilabrinae</taxon>
        <taxon>Haplochromini</taxon>
        <taxon>Pundamilia</taxon>
    </lineage>
</organism>
<dbReference type="Proteomes" id="UP000695023">
    <property type="component" value="Unplaced"/>
</dbReference>
<feature type="region of interest" description="Disordered" evidence="1">
    <location>
        <begin position="203"/>
        <end position="237"/>
    </location>
</feature>
<reference evidence="4" key="1">
    <citation type="submission" date="2025-08" db="UniProtKB">
        <authorList>
            <consortium name="RefSeq"/>
        </authorList>
    </citation>
    <scope>IDENTIFICATION</scope>
</reference>
<accession>A0A9Y3S918</accession>
<feature type="signal peptide" evidence="2">
    <location>
        <begin position="1"/>
        <end position="23"/>
    </location>
</feature>
<proteinExistence type="predicted"/>
<keyword evidence="3" id="KW-1185">Reference proteome</keyword>
<dbReference type="AlphaFoldDB" id="A0A9Y3S918"/>
<dbReference type="RefSeq" id="XP_005752645.1">
    <property type="nucleotide sequence ID" value="XM_005752588.2"/>
</dbReference>